<evidence type="ECO:0000313" key="5">
    <source>
        <dbReference type="EMBL" id="KAF2072046.1"/>
    </source>
</evidence>
<feature type="region of interest" description="Disordered" evidence="2">
    <location>
        <begin position="315"/>
        <end position="366"/>
    </location>
</feature>
<dbReference type="OrthoDB" id="18325at2759"/>
<organism evidence="5 6">
    <name type="scientific">Polysphondylium violaceum</name>
    <dbReference type="NCBI Taxonomy" id="133409"/>
    <lineage>
        <taxon>Eukaryota</taxon>
        <taxon>Amoebozoa</taxon>
        <taxon>Evosea</taxon>
        <taxon>Eumycetozoa</taxon>
        <taxon>Dictyostelia</taxon>
        <taxon>Dictyosteliales</taxon>
        <taxon>Dictyosteliaceae</taxon>
        <taxon>Polysphondylium</taxon>
    </lineage>
</organism>
<dbReference type="Gene3D" id="3.40.50.300">
    <property type="entry name" value="P-loop containing nucleotide triphosphate hydrolases"/>
    <property type="match status" value="1"/>
</dbReference>
<dbReference type="GO" id="GO:0005634">
    <property type="term" value="C:nucleus"/>
    <property type="evidence" value="ECO:0007669"/>
    <property type="project" value="TreeGrafter"/>
</dbReference>
<feature type="domain" description="Hikeshi-like C-terminal" evidence="4">
    <location>
        <begin position="659"/>
        <end position="714"/>
    </location>
</feature>
<dbReference type="Pfam" id="PF05603">
    <property type="entry name" value="Hikeshi-like_N"/>
    <property type="match status" value="1"/>
</dbReference>
<comment type="caution">
    <text evidence="5">The sequence shown here is derived from an EMBL/GenBank/DDBJ whole genome shotgun (WGS) entry which is preliminary data.</text>
</comment>
<evidence type="ECO:0000259" key="4">
    <source>
        <dbReference type="Pfam" id="PF21057"/>
    </source>
</evidence>
<dbReference type="InterPro" id="IPR048364">
    <property type="entry name" value="Hikeshi-like_C"/>
</dbReference>
<dbReference type="Pfam" id="PF13516">
    <property type="entry name" value="LRR_6"/>
    <property type="match status" value="4"/>
</dbReference>
<dbReference type="InterPro" id="IPR001806">
    <property type="entry name" value="Small_GTPase"/>
</dbReference>
<comment type="similarity">
    <text evidence="1">Belongs to the OPI10 family.</text>
</comment>
<dbReference type="InterPro" id="IPR008493">
    <property type="entry name" value="Hikeshi-like_N"/>
</dbReference>
<dbReference type="SUPFAM" id="SSF52540">
    <property type="entry name" value="P-loop containing nucleoside triphosphate hydrolases"/>
    <property type="match status" value="1"/>
</dbReference>
<dbReference type="SMART" id="SM00368">
    <property type="entry name" value="LRR_RI"/>
    <property type="match status" value="5"/>
</dbReference>
<proteinExistence type="inferred from homology"/>
<dbReference type="Pfam" id="PF21057">
    <property type="entry name" value="Hikeshi-like_C"/>
    <property type="match status" value="1"/>
</dbReference>
<dbReference type="GO" id="GO:0003924">
    <property type="term" value="F:GTPase activity"/>
    <property type="evidence" value="ECO:0007669"/>
    <property type="project" value="InterPro"/>
</dbReference>
<dbReference type="Gene3D" id="3.80.10.10">
    <property type="entry name" value="Ribonuclease Inhibitor"/>
    <property type="match status" value="1"/>
</dbReference>
<feature type="compositionally biased region" description="Low complexity" evidence="2">
    <location>
        <begin position="349"/>
        <end position="364"/>
    </location>
</feature>
<evidence type="ECO:0000256" key="2">
    <source>
        <dbReference type="SAM" id="MobiDB-lite"/>
    </source>
</evidence>
<dbReference type="PANTHER" id="PTHR12925">
    <property type="entry name" value="HIKESHI FAMILY MEMBER"/>
    <property type="match status" value="1"/>
</dbReference>
<feature type="compositionally biased region" description="Basic and acidic residues" evidence="2">
    <location>
        <begin position="315"/>
        <end position="348"/>
    </location>
</feature>
<dbReference type="InterPro" id="IPR027417">
    <property type="entry name" value="P-loop_NTPase"/>
</dbReference>
<dbReference type="Pfam" id="PF00071">
    <property type="entry name" value="Ras"/>
    <property type="match status" value="1"/>
</dbReference>
<dbReference type="SUPFAM" id="SSF52047">
    <property type="entry name" value="RNI-like"/>
    <property type="match status" value="1"/>
</dbReference>
<sequence>MEYESDKVALEAAGHLFKKIGNHDPKTIAKVLSNGKSHPLIKLESKDLGDEGLIPISMAFKQDAAVTSLDLSSNKITHAGVTELCKSLESNQFLLYLKLDNNDFGDQGVVPICQLLKSKKCVLRSLYLSDCGITSKGVALLADAISSNHSLETLHLNSNRIGNDGAIVLSKLVVPTTKFKNLSLFCCSIGDPGANAFLSILEKPDFEKYPLITLNLKGNKIANLEKINKIMVNKKTAIKNHKLKMEAQKLINEEAEKVIQLRMISVHEEVERKIKDIDQEHKKKYEERIKDIDQENKKKLDEKIKDISHESQKKLNEKLKTIEKNEESRNSEFGERLKEFEKSRKSSDKSSNGSSSSSKNSLSNNKKKKKYSDSIIIVIAGDKAKDKEVLIDYCMSALEDCKIEAENDFEKIFTGIIKIDDKPIHFTFVNTSSDDRYSRLRALQYEQADAAVIAFTTFDRVSFEDIPFQWIPEIQFMGKIPIFISGMYPEKRSNPPKSTDITEKEGRENSLKFGASNYFEPVGSDDIKDYIDMFGFVIPGRPAQNQVQTIAPNKFLFQIDNAADINNFAIFLTVDCPIGQNAAIYLSWAPYQNWSYLGYLNSKKPSEIFTLLHEGDKTQILGNRTDSVQIGINIETDQEVESKAKTGQYTDNMIFRSVDFKQFAFKMCHNLVNYILSFQGSNGAPNNMVPTNTIDKWYENFQKKIQKDVIFWKEN</sequence>
<dbReference type="InterPro" id="IPR001611">
    <property type="entry name" value="Leu-rich_rpt"/>
</dbReference>
<dbReference type="GO" id="GO:0005829">
    <property type="term" value="C:cytosol"/>
    <property type="evidence" value="ECO:0007669"/>
    <property type="project" value="TreeGrafter"/>
</dbReference>
<dbReference type="InterPro" id="IPR032675">
    <property type="entry name" value="LRR_dom_sf"/>
</dbReference>
<dbReference type="EMBL" id="AJWJ01000315">
    <property type="protein sequence ID" value="KAF2072046.1"/>
    <property type="molecule type" value="Genomic_DNA"/>
</dbReference>
<reference evidence="5" key="1">
    <citation type="submission" date="2020-01" db="EMBL/GenBank/DDBJ databases">
        <title>Development of genomics and gene disruption for Polysphondylium violaceum indicates a role for the polyketide synthase stlB in stalk morphogenesis.</title>
        <authorList>
            <person name="Narita B."/>
            <person name="Kawabe Y."/>
            <person name="Kin K."/>
            <person name="Saito T."/>
            <person name="Gibbs R."/>
            <person name="Kuspa A."/>
            <person name="Muzny D."/>
            <person name="Queller D."/>
            <person name="Richards S."/>
            <person name="Strassman J."/>
            <person name="Sucgang R."/>
            <person name="Worley K."/>
            <person name="Schaap P."/>
        </authorList>
    </citation>
    <scope>NUCLEOTIDE SEQUENCE</scope>
    <source>
        <strain evidence="5">QSvi11</strain>
    </source>
</reference>
<protein>
    <submittedName>
        <fullName evidence="5">Uncharacterized protein</fullName>
    </submittedName>
</protein>
<dbReference type="Proteomes" id="UP000695562">
    <property type="component" value="Unassembled WGS sequence"/>
</dbReference>
<accession>A0A8J4URD8</accession>
<evidence type="ECO:0000313" key="6">
    <source>
        <dbReference type="Proteomes" id="UP000695562"/>
    </source>
</evidence>
<gene>
    <name evidence="5" type="ORF">CYY_006636</name>
</gene>
<dbReference type="PANTHER" id="PTHR12925:SF0">
    <property type="entry name" value="PROTEIN HIKESHI"/>
    <property type="match status" value="1"/>
</dbReference>
<feature type="domain" description="Hikeshi-like N-terminal" evidence="3">
    <location>
        <begin position="537"/>
        <end position="646"/>
    </location>
</feature>
<dbReference type="GO" id="GO:0005525">
    <property type="term" value="F:GTP binding"/>
    <property type="evidence" value="ECO:0007669"/>
    <property type="project" value="InterPro"/>
</dbReference>
<dbReference type="InterPro" id="IPR031318">
    <property type="entry name" value="OPI10"/>
</dbReference>
<evidence type="ECO:0000256" key="1">
    <source>
        <dbReference type="ARBA" id="ARBA00006623"/>
    </source>
</evidence>
<evidence type="ECO:0000259" key="3">
    <source>
        <dbReference type="Pfam" id="PF05603"/>
    </source>
</evidence>
<dbReference type="GO" id="GO:0006606">
    <property type="term" value="P:protein import into nucleus"/>
    <property type="evidence" value="ECO:0007669"/>
    <property type="project" value="TreeGrafter"/>
</dbReference>
<dbReference type="GO" id="GO:0061608">
    <property type="term" value="F:nuclear import signal receptor activity"/>
    <property type="evidence" value="ECO:0007669"/>
    <property type="project" value="TreeGrafter"/>
</dbReference>
<keyword evidence="6" id="KW-1185">Reference proteome</keyword>
<name>A0A8J4URD8_9MYCE</name>
<dbReference type="AlphaFoldDB" id="A0A8J4URD8"/>